<reference evidence="3" key="1">
    <citation type="submission" date="2020-11" db="EMBL/GenBank/DDBJ databases">
        <authorList>
            <consortium name="DOE Joint Genome Institute"/>
            <person name="Ahrendt S."/>
            <person name="Riley R."/>
            <person name="Andreopoulos W."/>
            <person name="Labutti K."/>
            <person name="Pangilinan J."/>
            <person name="Ruiz-Duenas F.J."/>
            <person name="Barrasa J.M."/>
            <person name="Sanchez-Garcia M."/>
            <person name="Camarero S."/>
            <person name="Miyauchi S."/>
            <person name="Serrano A."/>
            <person name="Linde D."/>
            <person name="Babiker R."/>
            <person name="Drula E."/>
            <person name="Ayuso-Fernandez I."/>
            <person name="Pacheco R."/>
            <person name="Padilla G."/>
            <person name="Ferreira P."/>
            <person name="Barriuso J."/>
            <person name="Kellner H."/>
            <person name="Castanera R."/>
            <person name="Alfaro M."/>
            <person name="Ramirez L."/>
            <person name="Pisabarro A.G."/>
            <person name="Kuo A."/>
            <person name="Tritt A."/>
            <person name="Lipzen A."/>
            <person name="He G."/>
            <person name="Yan M."/>
            <person name="Ng V."/>
            <person name="Cullen D."/>
            <person name="Martin F."/>
            <person name="Rosso M.-N."/>
            <person name="Henrissat B."/>
            <person name="Hibbett D."/>
            <person name="Martinez A.T."/>
            <person name="Grigoriev I.V."/>
        </authorList>
    </citation>
    <scope>NUCLEOTIDE SEQUENCE</scope>
    <source>
        <strain evidence="3">CBS 247.69</strain>
    </source>
</reference>
<feature type="compositionally biased region" description="Polar residues" evidence="1">
    <location>
        <begin position="274"/>
        <end position="289"/>
    </location>
</feature>
<dbReference type="EMBL" id="MU150230">
    <property type="protein sequence ID" value="KAF9469151.1"/>
    <property type="molecule type" value="Genomic_DNA"/>
</dbReference>
<feature type="non-terminal residue" evidence="3">
    <location>
        <position position="1"/>
    </location>
</feature>
<evidence type="ECO:0000313" key="4">
    <source>
        <dbReference type="Proteomes" id="UP000807353"/>
    </source>
</evidence>
<feature type="domain" description="CRA" evidence="2">
    <location>
        <begin position="164"/>
        <end position="265"/>
    </location>
</feature>
<dbReference type="OrthoDB" id="8048523at2759"/>
<dbReference type="SMART" id="SM00757">
    <property type="entry name" value="CRA"/>
    <property type="match status" value="1"/>
</dbReference>
<accession>A0A9P5YI81</accession>
<dbReference type="InterPro" id="IPR006594">
    <property type="entry name" value="LisH"/>
</dbReference>
<dbReference type="Pfam" id="PF10607">
    <property type="entry name" value="CTLH"/>
    <property type="match status" value="1"/>
</dbReference>
<evidence type="ECO:0000259" key="2">
    <source>
        <dbReference type="SMART" id="SM00757"/>
    </source>
</evidence>
<dbReference type="InterPro" id="IPR013144">
    <property type="entry name" value="CRA_dom"/>
</dbReference>
<dbReference type="AlphaFoldDB" id="A0A9P5YI81"/>
<feature type="region of interest" description="Disordered" evidence="1">
    <location>
        <begin position="273"/>
        <end position="296"/>
    </location>
</feature>
<name>A0A9P5YI81_9AGAR</name>
<dbReference type="PROSITE" id="PS50896">
    <property type="entry name" value="LISH"/>
    <property type="match status" value="1"/>
</dbReference>
<organism evidence="3 4">
    <name type="scientific">Collybia nuda</name>
    <dbReference type="NCBI Taxonomy" id="64659"/>
    <lineage>
        <taxon>Eukaryota</taxon>
        <taxon>Fungi</taxon>
        <taxon>Dikarya</taxon>
        <taxon>Basidiomycota</taxon>
        <taxon>Agaricomycotina</taxon>
        <taxon>Agaricomycetes</taxon>
        <taxon>Agaricomycetidae</taxon>
        <taxon>Agaricales</taxon>
        <taxon>Tricholomatineae</taxon>
        <taxon>Clitocybaceae</taxon>
        <taxon>Collybia</taxon>
    </lineage>
</organism>
<evidence type="ECO:0000256" key="1">
    <source>
        <dbReference type="SAM" id="MobiDB-lite"/>
    </source>
</evidence>
<dbReference type="Proteomes" id="UP000807353">
    <property type="component" value="Unassembled WGS sequence"/>
</dbReference>
<gene>
    <name evidence="3" type="ORF">BDZ94DRAFT_1152355</name>
</gene>
<dbReference type="PANTHER" id="PTHR12864">
    <property type="entry name" value="RAN BINDING PROTEIN 9-RELATED"/>
    <property type="match status" value="1"/>
</dbReference>
<keyword evidence="4" id="KW-1185">Reference proteome</keyword>
<sequence>ISQRSLVLDYLCHNCYTNTARAFARDSTVRHLDADGDEINNKPSDYAGLSAGFLKHVDLREKIRAHILSGRVDDATELLNEYFPSVLSGLIPSPTLSEDKKIPSNMNYIASTSVDPAHLTLNLRILSFIEACRTVPLDYLPASDISKSPQPTTATPEVPTEPLEAQMVLLSKAQKLHALATALPNAADRAIYLKELNNVGGLLAYKVPETSSIAKYLSQERREAVADQINSAILDRSALPSVSSLELLTRYISTIWSFAHQYSVNPRPGALLPPTTSSYAHNTESSTKSSDSEQEVVPPFDLQLFLNLKP</sequence>
<proteinExistence type="predicted"/>
<dbReference type="InterPro" id="IPR050618">
    <property type="entry name" value="Ubq-SigPath_Reg"/>
</dbReference>
<dbReference type="InterPro" id="IPR024964">
    <property type="entry name" value="CTLH/CRA"/>
</dbReference>
<comment type="caution">
    <text evidence="3">The sequence shown here is derived from an EMBL/GenBank/DDBJ whole genome shotgun (WGS) entry which is preliminary data.</text>
</comment>
<protein>
    <submittedName>
        <fullName evidence="3">CTLH/CRA C-terminal to lish motif domain-containing protein</fullName>
    </submittedName>
</protein>
<evidence type="ECO:0000313" key="3">
    <source>
        <dbReference type="EMBL" id="KAF9469151.1"/>
    </source>
</evidence>